<dbReference type="GO" id="GO:0016020">
    <property type="term" value="C:membrane"/>
    <property type="evidence" value="ECO:0007669"/>
    <property type="project" value="GOC"/>
</dbReference>
<dbReference type="CDD" id="cd02982">
    <property type="entry name" value="PDI_b'_family"/>
    <property type="match status" value="1"/>
</dbReference>
<dbReference type="InterPro" id="IPR036249">
    <property type="entry name" value="Thioredoxin-like_sf"/>
</dbReference>
<keyword evidence="11" id="KW-0443">Lipid metabolism</keyword>
<dbReference type="PANTHER" id="PTHR13693">
    <property type="entry name" value="CLASS II AMINOTRANSFERASE/8-AMINO-7-OXONONANOATE SYNTHASE"/>
    <property type="match status" value="1"/>
</dbReference>
<dbReference type="InterPro" id="IPR050087">
    <property type="entry name" value="AON_synthase_class-II"/>
</dbReference>
<dbReference type="Pfam" id="PF13848">
    <property type="entry name" value="Thioredoxin_6"/>
    <property type="match status" value="1"/>
</dbReference>
<evidence type="ECO:0000256" key="13">
    <source>
        <dbReference type="ARBA" id="ARBA00023284"/>
    </source>
</evidence>
<evidence type="ECO:0000256" key="5">
    <source>
        <dbReference type="ARBA" id="ARBA00008392"/>
    </source>
</evidence>
<dbReference type="CDD" id="cd02961">
    <property type="entry name" value="PDI_a_family"/>
    <property type="match status" value="1"/>
</dbReference>
<dbReference type="CDD" id="cd02981">
    <property type="entry name" value="PDI_b_family"/>
    <property type="match status" value="1"/>
</dbReference>
<comment type="pathway">
    <text evidence="2">Lipid metabolism; sphingolipid metabolism.</text>
</comment>
<feature type="signal peptide" evidence="16">
    <location>
        <begin position="1"/>
        <end position="24"/>
    </location>
</feature>
<evidence type="ECO:0000256" key="3">
    <source>
        <dbReference type="ARBA" id="ARBA00004991"/>
    </source>
</evidence>
<dbReference type="AlphaFoldDB" id="A0A8T2TP33"/>
<dbReference type="InterPro" id="IPR013766">
    <property type="entry name" value="Thioredoxin_domain"/>
</dbReference>
<dbReference type="Proteomes" id="UP000825935">
    <property type="component" value="Chromosome 12"/>
</dbReference>
<dbReference type="SUPFAM" id="SSF53383">
    <property type="entry name" value="PLP-dependent transferases"/>
    <property type="match status" value="1"/>
</dbReference>
<keyword evidence="19" id="KW-1185">Reference proteome</keyword>
<dbReference type="GO" id="GO:0046513">
    <property type="term" value="P:ceramide biosynthetic process"/>
    <property type="evidence" value="ECO:0007669"/>
    <property type="project" value="TreeGrafter"/>
</dbReference>
<evidence type="ECO:0000256" key="14">
    <source>
        <dbReference type="ARBA" id="ARBA00023315"/>
    </source>
</evidence>
<dbReference type="EMBL" id="CM035417">
    <property type="protein sequence ID" value="KAH7423467.1"/>
    <property type="molecule type" value="Genomic_DNA"/>
</dbReference>
<dbReference type="EC" id="2.3.1.50" evidence="6"/>
<keyword evidence="9" id="KW-0663">Pyridoxal phosphate</keyword>
<evidence type="ECO:0000256" key="9">
    <source>
        <dbReference type="ARBA" id="ARBA00022898"/>
    </source>
</evidence>
<dbReference type="InterPro" id="IPR017937">
    <property type="entry name" value="Thioredoxin_CS"/>
</dbReference>
<dbReference type="OrthoDB" id="3168162at2759"/>
<dbReference type="GO" id="GO:0046512">
    <property type="term" value="P:sphingosine biosynthetic process"/>
    <property type="evidence" value="ECO:0007669"/>
    <property type="project" value="TreeGrafter"/>
</dbReference>
<dbReference type="Gene3D" id="3.40.640.10">
    <property type="entry name" value="Type I PLP-dependent aspartate aminotransferase-like (Major domain)"/>
    <property type="match status" value="1"/>
</dbReference>
<dbReference type="InterPro" id="IPR015422">
    <property type="entry name" value="PyrdxlP-dep_Trfase_small"/>
</dbReference>
<evidence type="ECO:0000256" key="8">
    <source>
        <dbReference type="ARBA" id="ARBA00022729"/>
    </source>
</evidence>
<comment type="similarity">
    <text evidence="4">Belongs to the protein disulfide isomerase family.</text>
</comment>
<dbReference type="PROSITE" id="PS00194">
    <property type="entry name" value="THIOREDOXIN_1"/>
    <property type="match status" value="1"/>
</dbReference>
<reference evidence="18" key="1">
    <citation type="submission" date="2021-08" db="EMBL/GenBank/DDBJ databases">
        <title>WGS assembly of Ceratopteris richardii.</title>
        <authorList>
            <person name="Marchant D.B."/>
            <person name="Chen G."/>
            <person name="Jenkins J."/>
            <person name="Shu S."/>
            <person name="Leebens-Mack J."/>
            <person name="Grimwood J."/>
            <person name="Schmutz J."/>
            <person name="Soltis P."/>
            <person name="Soltis D."/>
            <person name="Chen Z.-H."/>
        </authorList>
    </citation>
    <scope>NUCLEOTIDE SEQUENCE</scope>
    <source>
        <strain evidence="18">Whitten #5841</strain>
        <tissue evidence="18">Leaf</tissue>
    </source>
</reference>
<keyword evidence="12" id="KW-1015">Disulfide bond</keyword>
<dbReference type="Gene3D" id="3.90.1150.10">
    <property type="entry name" value="Aspartate Aminotransferase, domain 1"/>
    <property type="match status" value="1"/>
</dbReference>
<dbReference type="GO" id="GO:0030170">
    <property type="term" value="F:pyridoxal phosphate binding"/>
    <property type="evidence" value="ECO:0007669"/>
    <property type="project" value="InterPro"/>
</dbReference>
<evidence type="ECO:0000256" key="2">
    <source>
        <dbReference type="ARBA" id="ARBA00004760"/>
    </source>
</evidence>
<dbReference type="Gene3D" id="3.40.30.10">
    <property type="entry name" value="Glutaredoxin"/>
    <property type="match status" value="3"/>
</dbReference>
<keyword evidence="10" id="KW-0746">Sphingolipid metabolism</keyword>
<evidence type="ECO:0000256" key="7">
    <source>
        <dbReference type="ARBA" id="ARBA00022679"/>
    </source>
</evidence>
<dbReference type="InterPro" id="IPR015421">
    <property type="entry name" value="PyrdxlP-dep_Trfase_major"/>
</dbReference>
<dbReference type="GO" id="GO:0004758">
    <property type="term" value="F:serine C-palmitoyltransferase activity"/>
    <property type="evidence" value="ECO:0007669"/>
    <property type="project" value="UniProtKB-EC"/>
</dbReference>
<comment type="caution">
    <text evidence="18">The sequence shown here is derived from an EMBL/GenBank/DDBJ whole genome shotgun (WGS) entry which is preliminary data.</text>
</comment>
<sequence length="853" mass="94753">MMHRTAVAHGLLLLLGFQFCMVFSETSSIEGGQVVVLDAGNFTETIGAHSFVVVEFFTTWCGYCKRLAPEYEKAAAILQGHEPPILLAKVDAEEQSNKILTKKYNVHGFPTLKIFEGKGDIVRDYKGPREADGIVSYLKEEAGPPSQEITSLEQGRKMIDETDVLVVGVFSTYDSEEFTDFMTTASKLRSSYKFKHTLDPNFLPPKDVIIQEPMIRVFKRFDEGFNDLKEFSFESVSTFLDQVSIPSVVLFDKDPLQLKYLSRIFSNSQSSKVFLFLDLKTEVVEKMKTFFSEAASKLKGKGLKFMIADTENGKRAMEHFGLANKKLPLILVQDKDERVYRLEDVKPEEILSWLHDYLNENLIPVEGRGSAQIMNEQTIVSIITDKFEAVLKSIKNGHIFVEALLVVVIVYLLLQKSYQPEKRPLTPHEIDQLCDEWSPEPLHPPVTSEMEMEVPVLESAAGPRTIVNGEEVINFSSANYLGLMGDQRVVEACKATLEKYGVGACGPRGFYGTIDVHLDCELKISEFMGTPDSILYSYGLATASSTIPAFCKRGDLILADEGVGWAIQNGLYLSRSTVRYFKHNDMSSLEALLEGVKAEDRRKPKALNRRFIVVEAIYQNSGEMAPLLDLIRLKEKYLFRLLVDESNSIGVLGKTGRGLTEHFKVPVEKVDIIIAAMGHALASVGGFCTGSLKVVDHQRLSGAGYCFSASLPPYVASASIAAISILQEDPDLVQRLQHNVNLFREALADIPGFVVSSHPLSPLIFMRLKNSSGSFKEDSRVLQKIADKMLNESVLVSVTRRSLLDKCKLPAALTIGVSVGHAEGDLLAAAALLRTVASSTPELDFNGQYEFIK</sequence>
<dbReference type="InterPro" id="IPR015424">
    <property type="entry name" value="PyrdxlP-dep_Trfase"/>
</dbReference>
<evidence type="ECO:0000313" key="19">
    <source>
        <dbReference type="Proteomes" id="UP000825935"/>
    </source>
</evidence>
<keyword evidence="14" id="KW-0012">Acyltransferase</keyword>
<dbReference type="PRINTS" id="PR00421">
    <property type="entry name" value="THIOREDOXIN"/>
</dbReference>
<evidence type="ECO:0000259" key="17">
    <source>
        <dbReference type="PROSITE" id="PS51352"/>
    </source>
</evidence>
<keyword evidence="13" id="KW-0676">Redox-active center</keyword>
<gene>
    <name evidence="18" type="ORF">KP509_12G057100</name>
</gene>
<comment type="cofactor">
    <cofactor evidence="1">
        <name>pyridoxal 5'-phosphate</name>
        <dbReference type="ChEBI" id="CHEBI:597326"/>
    </cofactor>
</comment>
<proteinExistence type="inferred from homology"/>
<evidence type="ECO:0000256" key="15">
    <source>
        <dbReference type="ARBA" id="ARBA00048528"/>
    </source>
</evidence>
<dbReference type="Pfam" id="PF00085">
    <property type="entry name" value="Thioredoxin"/>
    <property type="match status" value="1"/>
</dbReference>
<evidence type="ECO:0000256" key="16">
    <source>
        <dbReference type="SAM" id="SignalP"/>
    </source>
</evidence>
<evidence type="ECO:0000256" key="11">
    <source>
        <dbReference type="ARBA" id="ARBA00023098"/>
    </source>
</evidence>
<dbReference type="PROSITE" id="PS51352">
    <property type="entry name" value="THIOREDOXIN_2"/>
    <property type="match status" value="1"/>
</dbReference>
<comment type="catalytic activity">
    <reaction evidence="15">
        <text>L-serine + hexadecanoyl-CoA + H(+) = 3-oxosphinganine + CO2 + CoA</text>
        <dbReference type="Rhea" id="RHEA:14761"/>
        <dbReference type="ChEBI" id="CHEBI:15378"/>
        <dbReference type="ChEBI" id="CHEBI:16526"/>
        <dbReference type="ChEBI" id="CHEBI:33384"/>
        <dbReference type="ChEBI" id="CHEBI:57287"/>
        <dbReference type="ChEBI" id="CHEBI:57379"/>
        <dbReference type="ChEBI" id="CHEBI:58299"/>
        <dbReference type="EC" id="2.3.1.50"/>
    </reaction>
</comment>
<evidence type="ECO:0000256" key="6">
    <source>
        <dbReference type="ARBA" id="ARBA00013220"/>
    </source>
</evidence>
<keyword evidence="7" id="KW-0808">Transferase</keyword>
<evidence type="ECO:0000256" key="12">
    <source>
        <dbReference type="ARBA" id="ARBA00023157"/>
    </source>
</evidence>
<dbReference type="PANTHER" id="PTHR13693:SF2">
    <property type="entry name" value="SERINE PALMITOYLTRANSFERASE 1"/>
    <property type="match status" value="1"/>
</dbReference>
<dbReference type="Pfam" id="PF00155">
    <property type="entry name" value="Aminotran_1_2"/>
    <property type="match status" value="1"/>
</dbReference>
<organism evidence="18 19">
    <name type="scientific">Ceratopteris richardii</name>
    <name type="common">Triangle waterfern</name>
    <dbReference type="NCBI Taxonomy" id="49495"/>
    <lineage>
        <taxon>Eukaryota</taxon>
        <taxon>Viridiplantae</taxon>
        <taxon>Streptophyta</taxon>
        <taxon>Embryophyta</taxon>
        <taxon>Tracheophyta</taxon>
        <taxon>Polypodiopsida</taxon>
        <taxon>Polypodiidae</taxon>
        <taxon>Polypodiales</taxon>
        <taxon>Pteridineae</taxon>
        <taxon>Pteridaceae</taxon>
        <taxon>Parkerioideae</taxon>
        <taxon>Ceratopteris</taxon>
    </lineage>
</organism>
<dbReference type="InterPro" id="IPR004839">
    <property type="entry name" value="Aminotransferase_I/II_large"/>
</dbReference>
<keyword evidence="8 16" id="KW-0732">Signal</keyword>
<evidence type="ECO:0000256" key="1">
    <source>
        <dbReference type="ARBA" id="ARBA00001933"/>
    </source>
</evidence>
<comment type="pathway">
    <text evidence="3">Sphingolipid metabolism.</text>
</comment>
<feature type="chain" id="PRO_5036275922" description="serine C-palmitoyltransferase" evidence="16">
    <location>
        <begin position="25"/>
        <end position="853"/>
    </location>
</feature>
<dbReference type="GO" id="GO:0005783">
    <property type="term" value="C:endoplasmic reticulum"/>
    <property type="evidence" value="ECO:0007669"/>
    <property type="project" value="TreeGrafter"/>
</dbReference>
<evidence type="ECO:0000256" key="4">
    <source>
        <dbReference type="ARBA" id="ARBA00006347"/>
    </source>
</evidence>
<dbReference type="FunFam" id="3.40.640.10:FF:000049">
    <property type="entry name" value="serine palmitoyltransferase 1 isoform X1"/>
    <property type="match status" value="1"/>
</dbReference>
<name>A0A8T2TP33_CERRI</name>
<accession>A0A8T2TP33</accession>
<comment type="similarity">
    <text evidence="5">Belongs to the class-II pyridoxal-phosphate-dependent aminotransferase family.</text>
</comment>
<dbReference type="FunFam" id="3.40.30.10:FF:000107">
    <property type="entry name" value="Protein disulfide-isomerase 5-2"/>
    <property type="match status" value="1"/>
</dbReference>
<evidence type="ECO:0000256" key="10">
    <source>
        <dbReference type="ARBA" id="ARBA00022919"/>
    </source>
</evidence>
<dbReference type="OMA" id="PPSHEIT"/>
<dbReference type="SUPFAM" id="SSF52833">
    <property type="entry name" value="Thioredoxin-like"/>
    <property type="match status" value="3"/>
</dbReference>
<feature type="domain" description="Thioredoxin" evidence="17">
    <location>
        <begin position="14"/>
        <end position="143"/>
    </location>
</feature>
<protein>
    <recommendedName>
        <fullName evidence="6">serine C-palmitoyltransferase</fullName>
        <ecNumber evidence="6">2.3.1.50</ecNumber>
    </recommendedName>
</protein>
<dbReference type="EMBL" id="CM035417">
    <property type="protein sequence ID" value="KAH7423466.1"/>
    <property type="molecule type" value="Genomic_DNA"/>
</dbReference>
<evidence type="ECO:0000313" key="18">
    <source>
        <dbReference type="EMBL" id="KAH7423466.1"/>
    </source>
</evidence>